<dbReference type="GO" id="GO:0000978">
    <property type="term" value="F:RNA polymerase II cis-regulatory region sequence-specific DNA binding"/>
    <property type="evidence" value="ECO:0007669"/>
    <property type="project" value="TreeGrafter"/>
</dbReference>
<name>A0A6C1E413_SACPS</name>
<dbReference type="InterPro" id="IPR050675">
    <property type="entry name" value="OAF3"/>
</dbReference>
<feature type="domain" description="Zn(2)-C6 fungal-type" evidence="8">
    <location>
        <begin position="13"/>
        <end position="44"/>
    </location>
</feature>
<dbReference type="PANTHER" id="PTHR31069">
    <property type="entry name" value="OLEATE-ACTIVATED TRANSCRIPTION FACTOR 1-RELATED"/>
    <property type="match status" value="1"/>
</dbReference>
<evidence type="ECO:0000256" key="3">
    <source>
        <dbReference type="ARBA" id="ARBA00023015"/>
    </source>
</evidence>
<dbReference type="Proteomes" id="UP000501346">
    <property type="component" value="Chromosome SeII-SeIV"/>
</dbReference>
<keyword evidence="6" id="KW-0539">Nucleus</keyword>
<dbReference type="SUPFAM" id="SSF57701">
    <property type="entry name" value="Zn2/Cys6 DNA-binding domain"/>
    <property type="match status" value="1"/>
</dbReference>
<feature type="region of interest" description="Disordered" evidence="7">
    <location>
        <begin position="731"/>
        <end position="752"/>
    </location>
</feature>
<dbReference type="GO" id="GO:0045944">
    <property type="term" value="P:positive regulation of transcription by RNA polymerase II"/>
    <property type="evidence" value="ECO:0007669"/>
    <property type="project" value="TreeGrafter"/>
</dbReference>
<dbReference type="GO" id="GO:0005634">
    <property type="term" value="C:nucleus"/>
    <property type="evidence" value="ECO:0007669"/>
    <property type="project" value="TreeGrafter"/>
</dbReference>
<evidence type="ECO:0000313" key="9">
    <source>
        <dbReference type="EMBL" id="QID83623.1"/>
    </source>
</evidence>
<dbReference type="InterPro" id="IPR036864">
    <property type="entry name" value="Zn2-C6_fun-type_DNA-bd_sf"/>
</dbReference>
<dbReference type="GO" id="GO:0008270">
    <property type="term" value="F:zinc ion binding"/>
    <property type="evidence" value="ECO:0007669"/>
    <property type="project" value="InterPro"/>
</dbReference>
<evidence type="ECO:0000256" key="5">
    <source>
        <dbReference type="ARBA" id="ARBA00023163"/>
    </source>
</evidence>
<gene>
    <name evidence="9" type="primary">RSC3_2</name>
    <name evidence="9" type="ORF">GRS66_006093</name>
</gene>
<proteinExistence type="predicted"/>
<dbReference type="InterPro" id="IPR001138">
    <property type="entry name" value="Zn2Cys6_DnaBD"/>
</dbReference>
<evidence type="ECO:0000256" key="4">
    <source>
        <dbReference type="ARBA" id="ARBA00023125"/>
    </source>
</evidence>
<sequence length="893" mass="103269">MDIRGRKMKKPPACVQCRKRKIGCDRVKPICGNCMKHNKMDCFYPDVPGQYVPSSSSSSNTRQIANGPYLNSYYASSRRVSKETAALLQKNPELASLEQIREYNTRLQLLNAQNQLNNRTSAANATLNQQHTQYIPKSVPSLESKPVTSTNEFSTQLNWVQGPAIFHMLTSPYTQEEIINHEMNFLKGRLLELQDITGKKISGINLDIKQDPSPQDPSRQNQSSLSSQDQEEFLTIKKRKLSEDDTTDGEDKMVANDERKFHLNEFKDLDPQFLDMNKVFNVFNTVVTRDNSENLWLLPKNINKNSIFQIQYLIERDPFLFKFFSEFNTLIEKRFNESLQDSLANHNNAKDNNSISRLLKFPSQSVTQNLINKYLSTVTETSSILPILKPKRLLPIIEQIFPSNAMRKASSNDFETVFQIVCLNNDQLINLGFITLCLLILFESLNSTVLIPLRDDGHLQLFNILFDYLPLLKANLTMLRFEIDKRSMCNMDTLRFISLWKYYQSVITTSSSSSNTIDYDEDMHMACLLSLNHETQNQSHILVWNFIFKNYCWRHLFLGELPLLISEPFTNSTPIIDPLLNNDFELIDFEVNLMKYLQSKDQRLSIDKIVQLIKVIKTKNIEVSQRCLTTSSIINNIMDSLIYRNSMLYLNFYLLLQFETLKSCEKFNEILDDFLELLRETLFFVFSNLANIKFAGHEFTFINKSIAVLQTLVLMLLALYQRSFESSEAVNNEKENYTDQTDSNHSNNDNNKRIKNKNVIHLIINKIAMLLNDYTKNCKKQNRLIENLITKIEIISKYIKKLEESKTLPVTNSNNSTNNGFSNISTDQLIKINHELNKISESLIKTDFYEQRKNNKVFNGGTGTTTTVDNEANLENFGLTKENFSEIFEAIRS</sequence>
<reference evidence="9 10" key="1">
    <citation type="journal article" date="2019" name="BMC Genomics">
        <title>Chromosome level assembly and comparative genome analysis confirm lager-brewing yeasts originated from a single hybridization.</title>
        <authorList>
            <person name="Salazar A.N."/>
            <person name="Gorter de Vries A.R."/>
            <person name="van den Broek M."/>
            <person name="Brouwers N."/>
            <person name="de la Torre Cortes P."/>
            <person name="Kuijpers N.G.A."/>
            <person name="Daran J.G."/>
            <person name="Abeel T."/>
        </authorList>
    </citation>
    <scope>NUCLEOTIDE SEQUENCE [LARGE SCALE GENOMIC DNA]</scope>
    <source>
        <strain evidence="9 10">CBS 1483</strain>
    </source>
</reference>
<dbReference type="PANTHER" id="PTHR31069:SF21">
    <property type="entry name" value="CHROMATIN STRUCTURE-REMODELING COMPLEX PROTEIN RSC3-RELATED"/>
    <property type="match status" value="1"/>
</dbReference>
<dbReference type="AlphaFoldDB" id="A0A6C1E413"/>
<keyword evidence="5" id="KW-0804">Transcription</keyword>
<feature type="compositionally biased region" description="Polar residues" evidence="7">
    <location>
        <begin position="212"/>
        <end position="228"/>
    </location>
</feature>
<keyword evidence="10" id="KW-1185">Reference proteome</keyword>
<dbReference type="Pfam" id="PF00172">
    <property type="entry name" value="Zn_clus"/>
    <property type="match status" value="1"/>
</dbReference>
<keyword evidence="4" id="KW-0238">DNA-binding</keyword>
<evidence type="ECO:0000256" key="6">
    <source>
        <dbReference type="ARBA" id="ARBA00023242"/>
    </source>
</evidence>
<evidence type="ECO:0000256" key="1">
    <source>
        <dbReference type="ARBA" id="ARBA00022723"/>
    </source>
</evidence>
<organism evidence="9 10">
    <name type="scientific">Saccharomyces pastorianus</name>
    <name type="common">Lager yeast</name>
    <name type="synonym">Saccharomyces cerevisiae x Saccharomyces eubayanus</name>
    <dbReference type="NCBI Taxonomy" id="27292"/>
    <lineage>
        <taxon>Eukaryota</taxon>
        <taxon>Fungi</taxon>
        <taxon>Dikarya</taxon>
        <taxon>Ascomycota</taxon>
        <taxon>Saccharomycotina</taxon>
        <taxon>Saccharomycetes</taxon>
        <taxon>Saccharomycetales</taxon>
        <taxon>Saccharomycetaceae</taxon>
        <taxon>Saccharomyces</taxon>
    </lineage>
</organism>
<dbReference type="Gene3D" id="4.10.240.10">
    <property type="entry name" value="Zn(2)-C6 fungal-type DNA-binding domain"/>
    <property type="match status" value="1"/>
</dbReference>
<dbReference type="PROSITE" id="PS00463">
    <property type="entry name" value="ZN2_CY6_FUNGAL_1"/>
    <property type="match status" value="1"/>
</dbReference>
<dbReference type="PROSITE" id="PS50048">
    <property type="entry name" value="ZN2_CY6_FUNGAL_2"/>
    <property type="match status" value="1"/>
</dbReference>
<accession>A0A6C1E413</accession>
<evidence type="ECO:0000256" key="2">
    <source>
        <dbReference type="ARBA" id="ARBA00022833"/>
    </source>
</evidence>
<dbReference type="EMBL" id="CP048999">
    <property type="protein sequence ID" value="QID83623.1"/>
    <property type="molecule type" value="Genomic_DNA"/>
</dbReference>
<feature type="region of interest" description="Disordered" evidence="7">
    <location>
        <begin position="206"/>
        <end position="231"/>
    </location>
</feature>
<keyword evidence="1" id="KW-0479">Metal-binding</keyword>
<evidence type="ECO:0000256" key="7">
    <source>
        <dbReference type="SAM" id="MobiDB-lite"/>
    </source>
</evidence>
<dbReference type="OrthoDB" id="762982at2759"/>
<dbReference type="GO" id="GO:0000981">
    <property type="term" value="F:DNA-binding transcription factor activity, RNA polymerase II-specific"/>
    <property type="evidence" value="ECO:0007669"/>
    <property type="project" value="InterPro"/>
</dbReference>
<dbReference type="CDD" id="cd00067">
    <property type="entry name" value="GAL4"/>
    <property type="match status" value="1"/>
</dbReference>
<protein>
    <submittedName>
        <fullName evidence="9">Chromatin structure-remodeling complex subunit RSC2</fullName>
    </submittedName>
</protein>
<dbReference type="SMART" id="SM00066">
    <property type="entry name" value="GAL4"/>
    <property type="match status" value="1"/>
</dbReference>
<keyword evidence="3" id="KW-0805">Transcription regulation</keyword>
<keyword evidence="2" id="KW-0862">Zinc</keyword>
<evidence type="ECO:0000259" key="8">
    <source>
        <dbReference type="PROSITE" id="PS50048"/>
    </source>
</evidence>
<evidence type="ECO:0000313" key="10">
    <source>
        <dbReference type="Proteomes" id="UP000501346"/>
    </source>
</evidence>